<dbReference type="AlphaFoldDB" id="A0A1C4V6T4"/>
<sequence>MSHNVVYLDYQATTPVDQRVLDAMLPFLTQQYANPSSPHQPGRRAASALRAARRQVKTSLGAEHDTEIVFTSGATEANHLAILGTATASPRPDADHIITTPIEHQSVLATCDHLSRAGYSVTTVPVDHHGRVNPADVAVAITPHTVLVSVMYANNEIGTIQPIADIAAITRRHNVLLHTDAAQAIGALDIDVNRLGVDLLTISAHKIYGPKGIGALYIRRGTPLRPQYAGSQEHGFRAGTINLPGTIALAEALRILATEREHETPRIAQLRDSLADRLLAALPHAHINGSPEHRLPGNLSLTIPGIDAADLIDALPDLAISNGSACASGHAKPSHVLAAIGLPDSDARATIRLSLGRETRESDIEHAAHRIGSSVATTPPPG</sequence>
<dbReference type="Gene3D" id="3.90.1150.10">
    <property type="entry name" value="Aspartate Aminotransferase, domain 1"/>
    <property type="match status" value="1"/>
</dbReference>
<dbReference type="SUPFAM" id="SSF53383">
    <property type="entry name" value="PLP-dependent transferases"/>
    <property type="match status" value="1"/>
</dbReference>
<dbReference type="InterPro" id="IPR015421">
    <property type="entry name" value="PyrdxlP-dep_Trfase_major"/>
</dbReference>
<keyword evidence="5" id="KW-0479">Metal-binding</keyword>
<accession>A0A1C4V6T4</accession>
<dbReference type="FunFam" id="3.40.640.10:FF:000084">
    <property type="entry name" value="IscS-like cysteine desulfurase"/>
    <property type="match status" value="1"/>
</dbReference>
<evidence type="ECO:0000313" key="14">
    <source>
        <dbReference type="Proteomes" id="UP000183585"/>
    </source>
</evidence>
<evidence type="ECO:0000256" key="1">
    <source>
        <dbReference type="ARBA" id="ARBA00001933"/>
    </source>
</evidence>
<feature type="region of interest" description="Disordered" evidence="11">
    <location>
        <begin position="362"/>
        <end position="382"/>
    </location>
</feature>
<organism evidence="13 14">
    <name type="scientific">Micromonospora carbonacea</name>
    <dbReference type="NCBI Taxonomy" id="47853"/>
    <lineage>
        <taxon>Bacteria</taxon>
        <taxon>Bacillati</taxon>
        <taxon>Actinomycetota</taxon>
        <taxon>Actinomycetes</taxon>
        <taxon>Micromonosporales</taxon>
        <taxon>Micromonosporaceae</taxon>
        <taxon>Micromonospora</taxon>
    </lineage>
</organism>
<dbReference type="Pfam" id="PF00266">
    <property type="entry name" value="Aminotran_5"/>
    <property type="match status" value="1"/>
</dbReference>
<dbReference type="InterPro" id="IPR015422">
    <property type="entry name" value="PyrdxlP-dep_Trfase_small"/>
</dbReference>
<evidence type="ECO:0000256" key="11">
    <source>
        <dbReference type="SAM" id="MobiDB-lite"/>
    </source>
</evidence>
<evidence type="ECO:0000256" key="6">
    <source>
        <dbReference type="ARBA" id="ARBA00022898"/>
    </source>
</evidence>
<keyword evidence="7" id="KW-0408">Iron</keyword>
<gene>
    <name evidence="13" type="ORF">GA0070563_10276</name>
</gene>
<name>A0A1C4V6T4_9ACTN</name>
<dbReference type="NCBIfam" id="NF002806">
    <property type="entry name" value="PRK02948.1"/>
    <property type="match status" value="1"/>
</dbReference>
<evidence type="ECO:0000259" key="12">
    <source>
        <dbReference type="Pfam" id="PF00266"/>
    </source>
</evidence>
<dbReference type="GO" id="GO:0046872">
    <property type="term" value="F:metal ion binding"/>
    <property type="evidence" value="ECO:0007669"/>
    <property type="project" value="UniProtKB-KW"/>
</dbReference>
<comment type="similarity">
    <text evidence="2">Belongs to the class-V pyridoxal-phosphate-dependent aminotransferase family. NifS/IscS subfamily.</text>
</comment>
<dbReference type="InterPro" id="IPR000192">
    <property type="entry name" value="Aminotrans_V_dom"/>
</dbReference>
<dbReference type="Proteomes" id="UP000183585">
    <property type="component" value="Unassembled WGS sequence"/>
</dbReference>
<evidence type="ECO:0000256" key="8">
    <source>
        <dbReference type="ARBA" id="ARBA00023014"/>
    </source>
</evidence>
<evidence type="ECO:0000256" key="3">
    <source>
        <dbReference type="ARBA" id="ARBA00012239"/>
    </source>
</evidence>
<protein>
    <recommendedName>
        <fullName evidence="3">cysteine desulfurase</fullName>
        <ecNumber evidence="3">2.8.1.7</ecNumber>
    </recommendedName>
</protein>
<dbReference type="InterPro" id="IPR015424">
    <property type="entry name" value="PyrdxlP-dep_Trfase"/>
</dbReference>
<comment type="catalytic activity">
    <reaction evidence="9">
        <text>(sulfur carrier)-H + L-cysteine = (sulfur carrier)-SH + L-alanine</text>
        <dbReference type="Rhea" id="RHEA:43892"/>
        <dbReference type="Rhea" id="RHEA-COMP:14737"/>
        <dbReference type="Rhea" id="RHEA-COMP:14739"/>
        <dbReference type="ChEBI" id="CHEBI:29917"/>
        <dbReference type="ChEBI" id="CHEBI:35235"/>
        <dbReference type="ChEBI" id="CHEBI:57972"/>
        <dbReference type="ChEBI" id="CHEBI:64428"/>
        <dbReference type="EC" id="2.8.1.7"/>
    </reaction>
</comment>
<keyword evidence="6" id="KW-0663">Pyridoxal phosphate</keyword>
<dbReference type="PANTHER" id="PTHR11601">
    <property type="entry name" value="CYSTEINE DESULFURYLASE FAMILY MEMBER"/>
    <property type="match status" value="1"/>
</dbReference>
<evidence type="ECO:0000256" key="2">
    <source>
        <dbReference type="ARBA" id="ARBA00006490"/>
    </source>
</evidence>
<dbReference type="Gene3D" id="3.40.640.10">
    <property type="entry name" value="Type I PLP-dependent aspartate aminotransferase-like (Major domain)"/>
    <property type="match status" value="1"/>
</dbReference>
<evidence type="ECO:0000256" key="9">
    <source>
        <dbReference type="ARBA" id="ARBA00050776"/>
    </source>
</evidence>
<dbReference type="PROSITE" id="PS00595">
    <property type="entry name" value="AA_TRANSFER_CLASS_5"/>
    <property type="match status" value="1"/>
</dbReference>
<evidence type="ECO:0000256" key="4">
    <source>
        <dbReference type="ARBA" id="ARBA00022679"/>
    </source>
</evidence>
<feature type="domain" description="Aminotransferase class V" evidence="12">
    <location>
        <begin position="6"/>
        <end position="365"/>
    </location>
</feature>
<dbReference type="GO" id="GO:0031071">
    <property type="term" value="F:cysteine desulfurase activity"/>
    <property type="evidence" value="ECO:0007669"/>
    <property type="project" value="UniProtKB-EC"/>
</dbReference>
<dbReference type="GO" id="GO:0051536">
    <property type="term" value="F:iron-sulfur cluster binding"/>
    <property type="evidence" value="ECO:0007669"/>
    <property type="project" value="UniProtKB-KW"/>
</dbReference>
<dbReference type="RefSeq" id="WP_074472940.1">
    <property type="nucleotide sequence ID" value="NZ_FMCT01000002.1"/>
</dbReference>
<keyword evidence="14" id="KW-1185">Reference proteome</keyword>
<evidence type="ECO:0000313" key="13">
    <source>
        <dbReference type="EMBL" id="SCE79662.1"/>
    </source>
</evidence>
<dbReference type="Gene3D" id="1.10.260.50">
    <property type="match status" value="1"/>
</dbReference>
<keyword evidence="4" id="KW-0808">Transferase</keyword>
<reference evidence="14" key="1">
    <citation type="submission" date="2016-06" db="EMBL/GenBank/DDBJ databases">
        <authorList>
            <person name="Varghese N."/>
            <person name="Submissions Spin"/>
        </authorList>
    </citation>
    <scope>NUCLEOTIDE SEQUENCE [LARGE SCALE GENOMIC DNA]</scope>
    <source>
        <strain evidence="14">DSM 43168</strain>
    </source>
</reference>
<dbReference type="InterPro" id="IPR016454">
    <property type="entry name" value="Cysteine_dSase"/>
</dbReference>
<dbReference type="EC" id="2.8.1.7" evidence="3"/>
<dbReference type="InterPro" id="IPR020578">
    <property type="entry name" value="Aminotrans_V_PyrdxlP_BS"/>
</dbReference>
<comment type="cofactor">
    <cofactor evidence="1 10">
        <name>pyridoxal 5'-phosphate</name>
        <dbReference type="ChEBI" id="CHEBI:597326"/>
    </cofactor>
</comment>
<evidence type="ECO:0000256" key="10">
    <source>
        <dbReference type="RuleBase" id="RU004504"/>
    </source>
</evidence>
<dbReference type="EMBL" id="FMCT01000002">
    <property type="protein sequence ID" value="SCE79662.1"/>
    <property type="molecule type" value="Genomic_DNA"/>
</dbReference>
<dbReference type="PIRSF" id="PIRSF005572">
    <property type="entry name" value="NifS"/>
    <property type="match status" value="1"/>
</dbReference>
<keyword evidence="8" id="KW-0411">Iron-sulfur</keyword>
<dbReference type="PANTHER" id="PTHR11601:SF34">
    <property type="entry name" value="CYSTEINE DESULFURASE"/>
    <property type="match status" value="1"/>
</dbReference>
<proteinExistence type="inferred from homology"/>
<evidence type="ECO:0000256" key="5">
    <source>
        <dbReference type="ARBA" id="ARBA00022723"/>
    </source>
</evidence>
<evidence type="ECO:0000256" key="7">
    <source>
        <dbReference type="ARBA" id="ARBA00023004"/>
    </source>
</evidence>